<dbReference type="PANTHER" id="PTHR48081">
    <property type="entry name" value="AB HYDROLASE SUPERFAMILY PROTEIN C4A8.06C"/>
    <property type="match status" value="1"/>
</dbReference>
<dbReference type="Proteomes" id="UP000249497">
    <property type="component" value="Unassembled WGS sequence"/>
</dbReference>
<dbReference type="GeneID" id="37172824"/>
<dbReference type="SUPFAM" id="SSF53474">
    <property type="entry name" value="alpha/beta-Hydrolases"/>
    <property type="match status" value="1"/>
</dbReference>
<dbReference type="InterPro" id="IPR029058">
    <property type="entry name" value="AB_hydrolase_fold"/>
</dbReference>
<evidence type="ECO:0000313" key="4">
    <source>
        <dbReference type="Proteomes" id="UP000249497"/>
    </source>
</evidence>
<accession>A0A8T8WVC8</accession>
<reference evidence="3 4" key="1">
    <citation type="submission" date="2018-02" db="EMBL/GenBank/DDBJ databases">
        <title>The genomes of Aspergillus section Nigri reveals drivers in fungal speciation.</title>
        <authorList>
            <consortium name="DOE Joint Genome Institute"/>
            <person name="Vesth T.C."/>
            <person name="Nybo J."/>
            <person name="Theobald S."/>
            <person name="Brandl J."/>
            <person name="Frisvad J.C."/>
            <person name="Nielsen K.F."/>
            <person name="Lyhne E.K."/>
            <person name="Kogle M.E."/>
            <person name="Kuo A."/>
            <person name="Riley R."/>
            <person name="Clum A."/>
            <person name="Nolan M."/>
            <person name="Lipzen A."/>
            <person name="Salamov A."/>
            <person name="Henrissat B."/>
            <person name="Wiebenga A."/>
            <person name="De vries R.P."/>
            <person name="Grigoriev I.V."/>
            <person name="Mortensen U.H."/>
            <person name="Andersen M.R."/>
            <person name="Baker S.E."/>
        </authorList>
    </citation>
    <scope>NUCLEOTIDE SEQUENCE [LARGE SCALE GENOMIC DNA]</scope>
    <source>
        <strain evidence="3 4">CBS 114.51</strain>
    </source>
</reference>
<organism evidence="3 4">
    <name type="scientific">Aspergillus japonicus CBS 114.51</name>
    <dbReference type="NCBI Taxonomy" id="1448312"/>
    <lineage>
        <taxon>Eukaryota</taxon>
        <taxon>Fungi</taxon>
        <taxon>Dikarya</taxon>
        <taxon>Ascomycota</taxon>
        <taxon>Pezizomycotina</taxon>
        <taxon>Eurotiomycetes</taxon>
        <taxon>Eurotiomycetidae</taxon>
        <taxon>Eurotiales</taxon>
        <taxon>Aspergillaceae</taxon>
        <taxon>Aspergillus</taxon>
        <taxon>Aspergillus subgen. Circumdati</taxon>
    </lineage>
</organism>
<evidence type="ECO:0000259" key="2">
    <source>
        <dbReference type="Pfam" id="PF07859"/>
    </source>
</evidence>
<dbReference type="InterPro" id="IPR013094">
    <property type="entry name" value="AB_hydrolase_3"/>
</dbReference>
<dbReference type="OrthoDB" id="19653at2759"/>
<dbReference type="Gene3D" id="3.40.50.1820">
    <property type="entry name" value="alpha/beta hydrolase"/>
    <property type="match status" value="1"/>
</dbReference>
<dbReference type="RefSeq" id="XP_025525504.1">
    <property type="nucleotide sequence ID" value="XM_025669132.1"/>
</dbReference>
<sequence length="337" mass="36874">MPHSIFLIAHTAIGVMVNPTDPKLQGFDLISAAYKTVGDHAIRTDILVPQAPHTGRRPTIIRFHGGGLMIADSLFMAFWAPWLSDLALEHGAVIISPNYRLMPQANGLDILEDIEDLWKWVNSSAVQDLLAAHSIPTELDLSRVLVVGESAGGLLTLNFALSHANEIRAATACYPMADISSFNSPAVAPPFGHHTPESIVNEALASERGKKIMTSWSEPESLPFMLSAIEHGRLGEWYKRGTEGNPRAALLSPMQRLQPGVGFPRGGIVCIHGKQDSVVPVSQSENFIARAREITQGQAVNERLVLTVQDGEHGFDDIHYETKWLKDTLTTAVETWL</sequence>
<dbReference type="PANTHER" id="PTHR48081:SF3">
    <property type="entry name" value="ALPHA_BETA HYDROLASE FOLD-3 DOMAIN-CONTAINING PROTEIN"/>
    <property type="match status" value="1"/>
</dbReference>
<dbReference type="EMBL" id="KZ824812">
    <property type="protein sequence ID" value="RAH79610.1"/>
    <property type="molecule type" value="Genomic_DNA"/>
</dbReference>
<dbReference type="GO" id="GO:0016787">
    <property type="term" value="F:hydrolase activity"/>
    <property type="evidence" value="ECO:0007669"/>
    <property type="project" value="UniProtKB-KW"/>
</dbReference>
<feature type="non-terminal residue" evidence="3">
    <location>
        <position position="337"/>
    </location>
</feature>
<dbReference type="AlphaFoldDB" id="A0A8T8WVC8"/>
<proteinExistence type="predicted"/>
<dbReference type="Pfam" id="PF07859">
    <property type="entry name" value="Abhydrolase_3"/>
    <property type="match status" value="1"/>
</dbReference>
<feature type="non-terminal residue" evidence="3">
    <location>
        <position position="1"/>
    </location>
</feature>
<keyword evidence="4" id="KW-1185">Reference proteome</keyword>
<feature type="domain" description="Alpha/beta hydrolase fold-3" evidence="2">
    <location>
        <begin position="61"/>
        <end position="186"/>
    </location>
</feature>
<evidence type="ECO:0000313" key="3">
    <source>
        <dbReference type="EMBL" id="RAH79610.1"/>
    </source>
</evidence>
<protein>
    <submittedName>
        <fullName evidence="3">Alpha/beta-hydrolase</fullName>
    </submittedName>
</protein>
<gene>
    <name evidence="3" type="ORF">BO86DRAFT_342916</name>
</gene>
<dbReference type="InterPro" id="IPR050300">
    <property type="entry name" value="GDXG_lipolytic_enzyme"/>
</dbReference>
<keyword evidence="1" id="KW-0378">Hydrolase</keyword>
<name>A0A8T8WVC8_ASPJA</name>
<evidence type="ECO:0000256" key="1">
    <source>
        <dbReference type="ARBA" id="ARBA00022801"/>
    </source>
</evidence>